<dbReference type="InterPro" id="IPR052721">
    <property type="entry name" value="ET_Amicyanin"/>
</dbReference>
<protein>
    <recommendedName>
        <fullName evidence="3">Blue (type 1) copper domain-containing protein</fullName>
    </recommendedName>
</protein>
<evidence type="ECO:0000313" key="1">
    <source>
        <dbReference type="EMBL" id="OGN22668.1"/>
    </source>
</evidence>
<evidence type="ECO:0000313" key="2">
    <source>
        <dbReference type="Proteomes" id="UP000178227"/>
    </source>
</evidence>
<dbReference type="SUPFAM" id="SSF49503">
    <property type="entry name" value="Cupredoxins"/>
    <property type="match status" value="1"/>
</dbReference>
<dbReference type="Gene3D" id="2.60.40.420">
    <property type="entry name" value="Cupredoxins - blue copper proteins"/>
    <property type="match status" value="1"/>
</dbReference>
<gene>
    <name evidence="1" type="ORF">A2918_01025</name>
</gene>
<comment type="caution">
    <text evidence="1">The sequence shown here is derived from an EMBL/GenBank/DDBJ whole genome shotgun (WGS) entry which is preliminary data.</text>
</comment>
<dbReference type="Proteomes" id="UP000178227">
    <property type="component" value="Unassembled WGS sequence"/>
</dbReference>
<dbReference type="InterPro" id="IPR008972">
    <property type="entry name" value="Cupredoxin"/>
</dbReference>
<organism evidence="1 2">
    <name type="scientific">Candidatus Yanofskybacteria bacterium RIFCSPLOWO2_01_FULL_42_49</name>
    <dbReference type="NCBI Taxonomy" id="1802694"/>
    <lineage>
        <taxon>Bacteria</taxon>
        <taxon>Candidatus Yanofskyibacteriota</taxon>
    </lineage>
</organism>
<evidence type="ECO:0008006" key="3">
    <source>
        <dbReference type="Google" id="ProtNLM"/>
    </source>
</evidence>
<reference evidence="1 2" key="1">
    <citation type="journal article" date="2016" name="Nat. Commun.">
        <title>Thousands of microbial genomes shed light on interconnected biogeochemical processes in an aquifer system.</title>
        <authorList>
            <person name="Anantharaman K."/>
            <person name="Brown C.T."/>
            <person name="Hug L.A."/>
            <person name="Sharon I."/>
            <person name="Castelle C.J."/>
            <person name="Probst A.J."/>
            <person name="Thomas B.C."/>
            <person name="Singh A."/>
            <person name="Wilkins M.J."/>
            <person name="Karaoz U."/>
            <person name="Brodie E.L."/>
            <person name="Williams K.H."/>
            <person name="Hubbard S.S."/>
            <person name="Banfield J.F."/>
        </authorList>
    </citation>
    <scope>NUCLEOTIDE SEQUENCE [LARGE SCALE GENOMIC DNA]</scope>
</reference>
<proteinExistence type="predicted"/>
<dbReference type="EMBL" id="MGKI01000010">
    <property type="protein sequence ID" value="OGN22668.1"/>
    <property type="molecule type" value="Genomic_DNA"/>
</dbReference>
<dbReference type="PANTHER" id="PTHR36507">
    <property type="entry name" value="BLL1555 PROTEIN"/>
    <property type="match status" value="1"/>
</dbReference>
<accession>A0A1F8GD44</accession>
<name>A0A1F8GD44_9BACT</name>
<dbReference type="AlphaFoldDB" id="A0A1F8GD44"/>
<dbReference type="STRING" id="1802694.A2918_01025"/>
<sequence>MKKLLFIVLAIVVVGVVVFLFSKNNRRFIGLPVPAQSPTGEKGLPYGDDGLIMPAGIVTYTNVGYSPSTPTIQKGQTVAWKNKGSSLMWIASAMHPTHKIYPDSDVAKCGTSLQAGIFDACKGYGAGESWEFKFDERGTWKYHNHLQSNHTGTITVE</sequence>
<dbReference type="PANTHER" id="PTHR36507:SF1">
    <property type="entry name" value="BLL1555 PROTEIN"/>
    <property type="match status" value="1"/>
</dbReference>